<dbReference type="PROSITE" id="PS50043">
    <property type="entry name" value="HTH_LUXR_2"/>
    <property type="match status" value="1"/>
</dbReference>
<dbReference type="SUPFAM" id="SSF48452">
    <property type="entry name" value="TPR-like"/>
    <property type="match status" value="1"/>
</dbReference>
<dbReference type="InterPro" id="IPR011990">
    <property type="entry name" value="TPR-like_helical_dom_sf"/>
</dbReference>
<dbReference type="CDD" id="cd06170">
    <property type="entry name" value="LuxR_C_like"/>
    <property type="match status" value="1"/>
</dbReference>
<dbReference type="SUPFAM" id="SSF52540">
    <property type="entry name" value="P-loop containing nucleoside triphosphate hydrolases"/>
    <property type="match status" value="1"/>
</dbReference>
<dbReference type="InterPro" id="IPR027417">
    <property type="entry name" value="P-loop_NTPase"/>
</dbReference>
<keyword evidence="3" id="KW-0804">Transcription</keyword>
<accession>A0A4P6JR83</accession>
<sequence>MPKAAQFALIWSAERNIYEWYKQGSNGYYQLLSTESGPAAVQLLTETSFSFQGRHGHLTLRQESRSRRSGYWYAYRNHGQKTHKKYVGRKEDLTLAHLEKTAQALSATLKGSETKQHISRENAGLIPQASELLSKNKAWQAEQQPDTALTLAQQTTLLFAPKLHPPRLHTNLIARAHLLSRLDASLERKLTLVCAPAGAGKTTLVSQWLAERGQQPHAWISLDTGDNDPVLFWSYVMTACQHFGQTEREQTALTLLRTAPQPSFEQPTLELVLKLFLNELSARSQAGILILDDYHVITAPQLHESLAFLLDHLPESLHLIILTRTEPALPLARLRARGEVCELQATDLRFSQGESQAFLQQTLSFQLPLATIEQLNTHIEGWATGLRLVTLALQNKEDQQEIEHFLANFSGNYRHILEYFVAEVLATQAEPLQSFLLQTSTLTRLTASLCDAVTERNDSEQLLKVFARTNLFLQALDDVGEWYRYHPLFAEAMQNEARHRLGQQALKQCYLRASAWYEQHNQLPEAIEALLIAQQFAQAASLIQKLLGDQAFFCEMAEYHTLYRWLHTLPVAILEQHPQLCLSFATVALFSLQQQSTARIEQIETALQLAEGTFRANNNLSGLGEILAFRSIMAIKLQGNLILTARLAREALAYLPEKAQQWRSTCLRFIGVGEFIAGHVYTAHRYLQEAQAIFEASGNEQAVRAGLFAQGEVCCLQGELHQAAALYRTVYEAAEKVQFFRGKALLGLARLSYEWNALEQAEQETREAIVLGEQYADEPLLFQASLLLMNIEWARGEHNQAQKRLYTLLARSQLKNSPQHRRTILFWQARLALACGDLAATERWATIGAADREHMPGLQQEQEALLLARLKIAQGNSNQALQSLTRWQHKAHQQGRMRSELEILILKALAHFAREHTDSARQQLKEALLYASSQGYIRLFLDEGAPMITMLGLFLPILRKELPTSYLQALLQALAGPQARQDLSLTSNSFAIPQIEPLSAQEQRVLRLLLAGYSNPEIAQTLIVSVNTVKTQVQSIYRKLNISSRKEAREIAGLQH</sequence>
<protein>
    <recommendedName>
        <fullName evidence="4">HTH luxR-type domain-containing protein</fullName>
    </recommendedName>
</protein>
<organism evidence="5 6">
    <name type="scientific">Ktedonosporobacter rubrisoli</name>
    <dbReference type="NCBI Taxonomy" id="2509675"/>
    <lineage>
        <taxon>Bacteria</taxon>
        <taxon>Bacillati</taxon>
        <taxon>Chloroflexota</taxon>
        <taxon>Ktedonobacteria</taxon>
        <taxon>Ktedonobacterales</taxon>
        <taxon>Ktedonosporobacteraceae</taxon>
        <taxon>Ktedonosporobacter</taxon>
    </lineage>
</organism>
<evidence type="ECO:0000313" key="5">
    <source>
        <dbReference type="EMBL" id="QBD77948.1"/>
    </source>
</evidence>
<dbReference type="Gene3D" id="3.40.50.300">
    <property type="entry name" value="P-loop containing nucleotide triphosphate hydrolases"/>
    <property type="match status" value="1"/>
</dbReference>
<dbReference type="GO" id="GO:0003677">
    <property type="term" value="F:DNA binding"/>
    <property type="evidence" value="ECO:0007669"/>
    <property type="project" value="UniProtKB-KW"/>
</dbReference>
<dbReference type="GO" id="GO:0006355">
    <property type="term" value="P:regulation of DNA-templated transcription"/>
    <property type="evidence" value="ECO:0007669"/>
    <property type="project" value="InterPro"/>
</dbReference>
<dbReference type="InterPro" id="IPR059106">
    <property type="entry name" value="WHD_MalT"/>
</dbReference>
<keyword evidence="1" id="KW-0805">Transcription regulation</keyword>
<evidence type="ECO:0000256" key="1">
    <source>
        <dbReference type="ARBA" id="ARBA00023015"/>
    </source>
</evidence>
<dbReference type="PROSITE" id="PS00622">
    <property type="entry name" value="HTH_LUXR_1"/>
    <property type="match status" value="1"/>
</dbReference>
<dbReference type="AlphaFoldDB" id="A0A4P6JR83"/>
<dbReference type="OrthoDB" id="135557at2"/>
<dbReference type="RefSeq" id="WP_129889001.1">
    <property type="nucleotide sequence ID" value="NZ_CP035758.1"/>
</dbReference>
<dbReference type="Pfam" id="PF17874">
    <property type="entry name" value="TPR_MalT"/>
    <property type="match status" value="1"/>
</dbReference>
<evidence type="ECO:0000256" key="3">
    <source>
        <dbReference type="ARBA" id="ARBA00023163"/>
    </source>
</evidence>
<dbReference type="KEGG" id="kbs:EPA93_18880"/>
<dbReference type="InterPro" id="IPR041617">
    <property type="entry name" value="TPR_MalT"/>
</dbReference>
<dbReference type="SMART" id="SM00421">
    <property type="entry name" value="HTH_LUXR"/>
    <property type="match status" value="1"/>
</dbReference>
<reference evidence="5 6" key="1">
    <citation type="submission" date="2019-01" db="EMBL/GenBank/DDBJ databases">
        <title>Ktedonosporobacter rubrisoli SCAWS-G2.</title>
        <authorList>
            <person name="Huang Y."/>
            <person name="Yan B."/>
        </authorList>
    </citation>
    <scope>NUCLEOTIDE SEQUENCE [LARGE SCALE GENOMIC DNA]</scope>
    <source>
        <strain evidence="5 6">SCAWS-G2</strain>
    </source>
</reference>
<keyword evidence="2" id="KW-0238">DNA-binding</keyword>
<dbReference type="EMBL" id="CP035758">
    <property type="protein sequence ID" value="QBD77948.1"/>
    <property type="molecule type" value="Genomic_DNA"/>
</dbReference>
<dbReference type="PANTHER" id="PTHR44688">
    <property type="entry name" value="DNA-BINDING TRANSCRIPTIONAL ACTIVATOR DEVR_DOSR"/>
    <property type="match status" value="1"/>
</dbReference>
<evidence type="ECO:0000256" key="2">
    <source>
        <dbReference type="ARBA" id="ARBA00023125"/>
    </source>
</evidence>
<evidence type="ECO:0000259" key="4">
    <source>
        <dbReference type="PROSITE" id="PS50043"/>
    </source>
</evidence>
<dbReference type="InterPro" id="IPR000792">
    <property type="entry name" value="Tscrpt_reg_LuxR_C"/>
</dbReference>
<feature type="domain" description="HTH luxR-type" evidence="4">
    <location>
        <begin position="991"/>
        <end position="1056"/>
    </location>
</feature>
<dbReference type="InterPro" id="IPR016032">
    <property type="entry name" value="Sig_transdc_resp-reg_C-effctor"/>
</dbReference>
<dbReference type="Gene3D" id="1.25.40.10">
    <property type="entry name" value="Tetratricopeptide repeat domain"/>
    <property type="match status" value="1"/>
</dbReference>
<name>A0A4P6JR83_KTERU</name>
<dbReference type="Pfam" id="PF00196">
    <property type="entry name" value="GerE"/>
    <property type="match status" value="1"/>
</dbReference>
<dbReference type="Pfam" id="PF25873">
    <property type="entry name" value="WHD_MalT"/>
    <property type="match status" value="1"/>
</dbReference>
<dbReference type="Gene3D" id="1.10.10.10">
    <property type="entry name" value="Winged helix-like DNA-binding domain superfamily/Winged helix DNA-binding domain"/>
    <property type="match status" value="1"/>
</dbReference>
<dbReference type="Proteomes" id="UP000290365">
    <property type="component" value="Chromosome"/>
</dbReference>
<dbReference type="InterPro" id="IPR036388">
    <property type="entry name" value="WH-like_DNA-bd_sf"/>
</dbReference>
<keyword evidence="6" id="KW-1185">Reference proteome</keyword>
<dbReference type="PRINTS" id="PR00038">
    <property type="entry name" value="HTHLUXR"/>
</dbReference>
<gene>
    <name evidence="5" type="ORF">EPA93_18880</name>
</gene>
<proteinExistence type="predicted"/>
<dbReference type="SUPFAM" id="SSF46894">
    <property type="entry name" value="C-terminal effector domain of the bipartite response regulators"/>
    <property type="match status" value="1"/>
</dbReference>
<evidence type="ECO:0000313" key="6">
    <source>
        <dbReference type="Proteomes" id="UP000290365"/>
    </source>
</evidence>
<dbReference type="PANTHER" id="PTHR44688:SF16">
    <property type="entry name" value="DNA-BINDING TRANSCRIPTIONAL ACTIVATOR DEVR_DOSR"/>
    <property type="match status" value="1"/>
</dbReference>